<keyword evidence="3" id="KW-1185">Reference proteome</keyword>
<reference evidence="2 3" key="1">
    <citation type="submission" date="2016-10" db="EMBL/GenBank/DDBJ databases">
        <authorList>
            <person name="Varghese N."/>
            <person name="Submissions S."/>
        </authorList>
    </citation>
    <scope>NUCLEOTIDE SEQUENCE [LARGE SCALE GENOMIC DNA]</scope>
    <source>
        <strain evidence="2 3">CGMCC 1.10941</strain>
    </source>
</reference>
<proteinExistence type="predicted"/>
<name>A0ABY0QWG2_9FLAO</name>
<protein>
    <recommendedName>
        <fullName evidence="1">Knr4/Smi1-like domain-containing protein</fullName>
    </recommendedName>
</protein>
<evidence type="ECO:0000313" key="2">
    <source>
        <dbReference type="EMBL" id="SDM01049.1"/>
    </source>
</evidence>
<feature type="domain" description="Knr4/Smi1-like" evidence="1">
    <location>
        <begin position="30"/>
        <end position="128"/>
    </location>
</feature>
<gene>
    <name evidence="2" type="ORF">SAMN05216273_110128</name>
</gene>
<dbReference type="Proteomes" id="UP000199242">
    <property type="component" value="Unassembled WGS sequence"/>
</dbReference>
<dbReference type="SUPFAM" id="SSF160631">
    <property type="entry name" value="SMI1/KNR4-like"/>
    <property type="match status" value="1"/>
</dbReference>
<organism evidence="2 3">
    <name type="scientific">Chryseobacterium taihuense</name>
    <dbReference type="NCBI Taxonomy" id="1141221"/>
    <lineage>
        <taxon>Bacteria</taxon>
        <taxon>Pseudomonadati</taxon>
        <taxon>Bacteroidota</taxon>
        <taxon>Flavobacteriia</taxon>
        <taxon>Flavobacteriales</taxon>
        <taxon>Weeksellaceae</taxon>
        <taxon>Chryseobacterium group</taxon>
        <taxon>Chryseobacterium</taxon>
    </lineage>
</organism>
<dbReference type="EMBL" id="FNHD01000010">
    <property type="protein sequence ID" value="SDM01049.1"/>
    <property type="molecule type" value="Genomic_DNA"/>
</dbReference>
<sequence>MKKNLYKEYFETLKCYLTILNIDKDKRLLGCTEEEIESIKSKKENFPLAYEEFLRSIGKSFLFEFMNAENMAFEDLDYINEFANEVFSNNSLELEDEFIVISERRNDYISLIFTENENPQVWIMSECWDKKMERIYQLEQNHLQI</sequence>
<evidence type="ECO:0000259" key="1">
    <source>
        <dbReference type="Pfam" id="PF09346"/>
    </source>
</evidence>
<dbReference type="Pfam" id="PF09346">
    <property type="entry name" value="SMI1_KNR4"/>
    <property type="match status" value="1"/>
</dbReference>
<accession>A0ABY0QWG2</accession>
<dbReference type="RefSeq" id="WP_089744479.1">
    <property type="nucleotide sequence ID" value="NZ_FNHD01000010.1"/>
</dbReference>
<comment type="caution">
    <text evidence="2">The sequence shown here is derived from an EMBL/GenBank/DDBJ whole genome shotgun (WGS) entry which is preliminary data.</text>
</comment>
<dbReference type="InterPro" id="IPR018958">
    <property type="entry name" value="Knr4/Smi1-like_dom"/>
</dbReference>
<evidence type="ECO:0000313" key="3">
    <source>
        <dbReference type="Proteomes" id="UP000199242"/>
    </source>
</evidence>
<dbReference type="InterPro" id="IPR037883">
    <property type="entry name" value="Knr4/Smi1-like_sf"/>
</dbReference>